<evidence type="ECO:0000313" key="1">
    <source>
        <dbReference type="EMBL" id="MDR7088549.1"/>
    </source>
</evidence>
<proteinExistence type="predicted"/>
<name>A0ABU1UTN6_9GAMM</name>
<organism evidence="1 2">
    <name type="scientific">Cellvibrio fibrivorans</name>
    <dbReference type="NCBI Taxonomy" id="126350"/>
    <lineage>
        <taxon>Bacteria</taxon>
        <taxon>Pseudomonadati</taxon>
        <taxon>Pseudomonadota</taxon>
        <taxon>Gammaproteobacteria</taxon>
        <taxon>Cellvibrionales</taxon>
        <taxon>Cellvibrionaceae</taxon>
        <taxon>Cellvibrio</taxon>
    </lineage>
</organism>
<accession>A0ABU1UTN6</accession>
<reference evidence="1 2" key="1">
    <citation type="submission" date="2023-07" db="EMBL/GenBank/DDBJ databases">
        <title>Sorghum-associated microbial communities from plants grown in Nebraska, USA.</title>
        <authorList>
            <person name="Schachtman D."/>
        </authorList>
    </citation>
    <scope>NUCLEOTIDE SEQUENCE [LARGE SCALE GENOMIC DNA]</scope>
    <source>
        <strain evidence="1 2">BE190</strain>
    </source>
</reference>
<sequence>MSVFAIAISIVFFSLLAAEFYTLWRKNRMHATEQQFKEAGIVPYGSGICHGMVLSPDKAGVLKDQKNTPAWYNRLD</sequence>
<gene>
    <name evidence="1" type="ORF">J2X05_000552</name>
</gene>
<dbReference type="RefSeq" id="WP_310068333.1">
    <property type="nucleotide sequence ID" value="NZ_JAVDVX010000001.1"/>
</dbReference>
<evidence type="ECO:0000313" key="2">
    <source>
        <dbReference type="Proteomes" id="UP001253595"/>
    </source>
</evidence>
<comment type="caution">
    <text evidence="1">The sequence shown here is derived from an EMBL/GenBank/DDBJ whole genome shotgun (WGS) entry which is preliminary data.</text>
</comment>
<dbReference type="Proteomes" id="UP001253595">
    <property type="component" value="Unassembled WGS sequence"/>
</dbReference>
<keyword evidence="2" id="KW-1185">Reference proteome</keyword>
<dbReference type="EMBL" id="JAVDVX010000001">
    <property type="protein sequence ID" value="MDR7088549.1"/>
    <property type="molecule type" value="Genomic_DNA"/>
</dbReference>
<protein>
    <submittedName>
        <fullName evidence="1">Uncharacterized protein</fullName>
    </submittedName>
</protein>